<protein>
    <submittedName>
        <fullName evidence="1">Uncharacterized protein</fullName>
    </submittedName>
</protein>
<dbReference type="Proteomes" id="UP000091956">
    <property type="component" value="Unassembled WGS sequence"/>
</dbReference>
<gene>
    <name evidence="1" type="ORF">VE01_04413</name>
</gene>
<reference evidence="2" key="2">
    <citation type="journal article" date="2018" name="Nat. Commun.">
        <title>Extreme sensitivity to ultraviolet light in the fungal pathogen causing white-nose syndrome of bats.</title>
        <authorList>
            <person name="Palmer J.M."/>
            <person name="Drees K.P."/>
            <person name="Foster J.T."/>
            <person name="Lindner D.L."/>
        </authorList>
    </citation>
    <scope>NUCLEOTIDE SEQUENCE [LARGE SCALE GENOMIC DNA]</scope>
    <source>
        <strain evidence="2">UAMH 10579</strain>
    </source>
</reference>
<dbReference type="AlphaFoldDB" id="A0A1B8GNQ4"/>
<dbReference type="OrthoDB" id="4360026at2759"/>
<dbReference type="RefSeq" id="XP_018131181.1">
    <property type="nucleotide sequence ID" value="XM_018273887.2"/>
</dbReference>
<accession>A0A1B8GNQ4</accession>
<dbReference type="EMBL" id="KV460222">
    <property type="protein sequence ID" value="OBT97448.1"/>
    <property type="molecule type" value="Genomic_DNA"/>
</dbReference>
<keyword evidence="2" id="KW-1185">Reference proteome</keyword>
<reference evidence="1 2" key="1">
    <citation type="submission" date="2016-03" db="EMBL/GenBank/DDBJ databases">
        <title>Comparative genomics of Pseudogymnoascus destructans, the fungus causing white-nose syndrome of bats.</title>
        <authorList>
            <person name="Palmer J.M."/>
            <person name="Drees K.P."/>
            <person name="Foster J.T."/>
            <person name="Lindner D.L."/>
        </authorList>
    </citation>
    <scope>NUCLEOTIDE SEQUENCE [LARGE SCALE GENOMIC DNA]</scope>
    <source>
        <strain evidence="1 2">UAMH 10579</strain>
    </source>
</reference>
<evidence type="ECO:0000313" key="2">
    <source>
        <dbReference type="Proteomes" id="UP000091956"/>
    </source>
</evidence>
<dbReference type="GeneID" id="28837799"/>
<name>A0A1B8GNQ4_9PEZI</name>
<dbReference type="STRING" id="342668.A0A1B8GNQ4"/>
<sequence length="521" mass="59978">MAHSLSIDVDWTVPSSSDMAYIQECSAAIRGEKLPNDLSLEATRLCIIRGIRYHPGFATELYSLGDQYPELIRALNARSIMSNIIPNMKEAHEFPYCIWHPNVASESIYRELARRYPQMRYQAGRACAVAGYTSLFHELDLLPEVSIAEEARDNQESGKAIFDSIMASMVKYAVLDDYKLSAELDYPKAGACLNGDTAVRSSLDVKNPFERDGTFSQSLWLWRWNLYFDITEDGHVDNYEKEDRPAPDPHVVQYLYTPLPVDLPNINKDVLILQAAYSGNVDRYARLRRPRMLRGEFQCVMRGIFHNTMFAKWWSLQPEVTHHQHLRQAINARFIMNNDLSRITDDTPYSDLPYNIYYPARPAWKTLEELVRRKPSMAPQVARVCIAADMQGVYDGIKAVPDQFLVREARGSLNRHYLTDLLRRAAELGIDVEEKLSHGETWKIHLWKWTTEETRDWLTDYISWFNRDYTTEMVGDQPGEGIYEGFDCNFGRVNLNVCIHDLTQEKMLGTGGTDISRDSVE</sequence>
<organism evidence="1 2">
    <name type="scientific">Pseudogymnoascus verrucosus</name>
    <dbReference type="NCBI Taxonomy" id="342668"/>
    <lineage>
        <taxon>Eukaryota</taxon>
        <taxon>Fungi</taxon>
        <taxon>Dikarya</taxon>
        <taxon>Ascomycota</taxon>
        <taxon>Pezizomycotina</taxon>
        <taxon>Leotiomycetes</taxon>
        <taxon>Thelebolales</taxon>
        <taxon>Thelebolaceae</taxon>
        <taxon>Pseudogymnoascus</taxon>
    </lineage>
</organism>
<evidence type="ECO:0000313" key="1">
    <source>
        <dbReference type="EMBL" id="OBT97448.1"/>
    </source>
</evidence>
<proteinExistence type="predicted"/>